<sequence length="318" mass="36324">MDDLAKFLRLRQSLKSDVDSCKMFRQSPGWFKDRVLAIDYRVDLEDSWEFSEMLLSEAFHDGTHRDYFFLSLLEDCDSRVPLEADFGAGRFIRQGQPGNLVFGDDETVVRMQGIGPYHSCMIYIKKEVVHEYFRTATQGREVSPERLLSKSFRDEVLRVLMKQLIIHARTAPETGRRMVQQHLQTSILQRLLELAGNVDRAPSDAALLQPGGLKNVVDYMHANYAQDLSLDQLAQQAGVSRGHFVRLFRQTLGESPKQYLMKLRLERAKTLLASPTQMELSVLQIAQSCGYCDQSHLSREFRQAFGVTPGAFRQSLLG</sequence>
<dbReference type="InterPro" id="IPR018060">
    <property type="entry name" value="HTH_AraC"/>
</dbReference>
<dbReference type="PROSITE" id="PS01124">
    <property type="entry name" value="HTH_ARAC_FAMILY_2"/>
    <property type="match status" value="1"/>
</dbReference>
<evidence type="ECO:0000259" key="4">
    <source>
        <dbReference type="PROSITE" id="PS01124"/>
    </source>
</evidence>
<evidence type="ECO:0000256" key="2">
    <source>
        <dbReference type="ARBA" id="ARBA00023125"/>
    </source>
</evidence>
<dbReference type="InterPro" id="IPR018062">
    <property type="entry name" value="HTH_AraC-typ_CS"/>
</dbReference>
<dbReference type="SUPFAM" id="SSF46689">
    <property type="entry name" value="Homeodomain-like"/>
    <property type="match status" value="2"/>
</dbReference>
<keyword evidence="1" id="KW-0805">Transcription regulation</keyword>
<dbReference type="GO" id="GO:0043565">
    <property type="term" value="F:sequence-specific DNA binding"/>
    <property type="evidence" value="ECO:0007669"/>
    <property type="project" value="InterPro"/>
</dbReference>
<dbReference type="EMBL" id="JAJKFT010000002">
    <property type="protein sequence ID" value="MCC9627359.1"/>
    <property type="molecule type" value="Genomic_DNA"/>
</dbReference>
<evidence type="ECO:0000256" key="3">
    <source>
        <dbReference type="ARBA" id="ARBA00023163"/>
    </source>
</evidence>
<dbReference type="Gene3D" id="1.10.10.60">
    <property type="entry name" value="Homeodomain-like"/>
    <property type="match status" value="2"/>
</dbReference>
<reference evidence="5" key="1">
    <citation type="submission" date="2021-11" db="EMBL/GenBank/DDBJ databases">
        <title>Genome sequence.</title>
        <authorList>
            <person name="Sun Q."/>
        </authorList>
    </citation>
    <scope>NUCLEOTIDE SEQUENCE</scope>
    <source>
        <strain evidence="5">JC732</strain>
    </source>
</reference>
<keyword evidence="3" id="KW-0804">Transcription</keyword>
<dbReference type="AlphaFoldDB" id="A0A9X1SHN9"/>
<accession>A0A9X1SHN9</accession>
<feature type="domain" description="HTH araC/xylS-type" evidence="4">
    <location>
        <begin position="214"/>
        <end position="315"/>
    </location>
</feature>
<evidence type="ECO:0000313" key="6">
    <source>
        <dbReference type="Proteomes" id="UP001139103"/>
    </source>
</evidence>
<organism evidence="5 6">
    <name type="scientific">Blastopirellula sediminis</name>
    <dbReference type="NCBI Taxonomy" id="2894196"/>
    <lineage>
        <taxon>Bacteria</taxon>
        <taxon>Pseudomonadati</taxon>
        <taxon>Planctomycetota</taxon>
        <taxon>Planctomycetia</taxon>
        <taxon>Pirellulales</taxon>
        <taxon>Pirellulaceae</taxon>
        <taxon>Blastopirellula</taxon>
    </lineage>
</organism>
<dbReference type="InterPro" id="IPR009057">
    <property type="entry name" value="Homeodomain-like_sf"/>
</dbReference>
<keyword evidence="2" id="KW-0238">DNA-binding</keyword>
<evidence type="ECO:0000313" key="5">
    <source>
        <dbReference type="EMBL" id="MCC9627359.1"/>
    </source>
</evidence>
<name>A0A9X1SHN9_9BACT</name>
<dbReference type="PROSITE" id="PS00041">
    <property type="entry name" value="HTH_ARAC_FAMILY_1"/>
    <property type="match status" value="1"/>
</dbReference>
<dbReference type="Pfam" id="PF12833">
    <property type="entry name" value="HTH_18"/>
    <property type="match status" value="1"/>
</dbReference>
<dbReference type="PANTHER" id="PTHR46796">
    <property type="entry name" value="HTH-TYPE TRANSCRIPTIONAL ACTIVATOR RHAS-RELATED"/>
    <property type="match status" value="1"/>
</dbReference>
<gene>
    <name evidence="5" type="ORF">LOC68_03035</name>
</gene>
<comment type="caution">
    <text evidence="5">The sequence shown here is derived from an EMBL/GenBank/DDBJ whole genome shotgun (WGS) entry which is preliminary data.</text>
</comment>
<protein>
    <submittedName>
        <fullName evidence="5">AraC family transcriptional regulator</fullName>
    </submittedName>
</protein>
<dbReference type="RefSeq" id="WP_230215643.1">
    <property type="nucleotide sequence ID" value="NZ_JAJKFT010000002.1"/>
</dbReference>
<proteinExistence type="predicted"/>
<keyword evidence="6" id="KW-1185">Reference proteome</keyword>
<dbReference type="SMART" id="SM00342">
    <property type="entry name" value="HTH_ARAC"/>
    <property type="match status" value="1"/>
</dbReference>
<evidence type="ECO:0000256" key="1">
    <source>
        <dbReference type="ARBA" id="ARBA00023015"/>
    </source>
</evidence>
<dbReference type="Proteomes" id="UP001139103">
    <property type="component" value="Unassembled WGS sequence"/>
</dbReference>
<dbReference type="GO" id="GO:0003700">
    <property type="term" value="F:DNA-binding transcription factor activity"/>
    <property type="evidence" value="ECO:0007669"/>
    <property type="project" value="InterPro"/>
</dbReference>
<dbReference type="InterPro" id="IPR050204">
    <property type="entry name" value="AraC_XylS_family_regulators"/>
</dbReference>